<sequence length="100" mass="10558">MASAVIIASVTSAASAGVVLLMLLVLCIRRWRPSRYEDHIPCFPGQDDHDVDAGWQVMTPSNSTKTAFNARGGNKISEPSGKIFGTQTVAPSVKPSASGK</sequence>
<evidence type="ECO:0000313" key="2">
    <source>
        <dbReference type="EMBL" id="KAG0566260.1"/>
    </source>
</evidence>
<evidence type="ECO:0000313" key="3">
    <source>
        <dbReference type="Proteomes" id="UP000822688"/>
    </source>
</evidence>
<evidence type="ECO:0000256" key="1">
    <source>
        <dbReference type="SAM" id="Phobius"/>
    </source>
</evidence>
<dbReference type="Proteomes" id="UP000822688">
    <property type="component" value="Chromosome 7"/>
</dbReference>
<feature type="transmembrane region" description="Helical" evidence="1">
    <location>
        <begin position="6"/>
        <end position="28"/>
    </location>
</feature>
<protein>
    <submittedName>
        <fullName evidence="2">Uncharacterized protein</fullName>
    </submittedName>
</protein>
<keyword evidence="1" id="KW-0812">Transmembrane</keyword>
<organism evidence="2 3">
    <name type="scientific">Ceratodon purpureus</name>
    <name type="common">Fire moss</name>
    <name type="synonym">Dicranum purpureum</name>
    <dbReference type="NCBI Taxonomy" id="3225"/>
    <lineage>
        <taxon>Eukaryota</taxon>
        <taxon>Viridiplantae</taxon>
        <taxon>Streptophyta</taxon>
        <taxon>Embryophyta</taxon>
        <taxon>Bryophyta</taxon>
        <taxon>Bryophytina</taxon>
        <taxon>Bryopsida</taxon>
        <taxon>Dicranidae</taxon>
        <taxon>Pseudoditrichales</taxon>
        <taxon>Ditrichaceae</taxon>
        <taxon>Ceratodon</taxon>
    </lineage>
</organism>
<comment type="caution">
    <text evidence="2">The sequence shown here is derived from an EMBL/GenBank/DDBJ whole genome shotgun (WGS) entry which is preliminary data.</text>
</comment>
<name>A0A8T0H4U0_CERPU</name>
<gene>
    <name evidence="2" type="ORF">KC19_7G050400</name>
</gene>
<dbReference type="EMBL" id="CM026428">
    <property type="protein sequence ID" value="KAG0566260.1"/>
    <property type="molecule type" value="Genomic_DNA"/>
</dbReference>
<keyword evidence="1" id="KW-0472">Membrane</keyword>
<dbReference type="AlphaFoldDB" id="A0A8T0H4U0"/>
<proteinExistence type="predicted"/>
<keyword evidence="3" id="KW-1185">Reference proteome</keyword>
<reference evidence="2" key="1">
    <citation type="submission" date="2020-06" db="EMBL/GenBank/DDBJ databases">
        <title>WGS assembly of Ceratodon purpureus strain R40.</title>
        <authorList>
            <person name="Carey S.B."/>
            <person name="Jenkins J."/>
            <person name="Shu S."/>
            <person name="Lovell J.T."/>
            <person name="Sreedasyam A."/>
            <person name="Maumus F."/>
            <person name="Tiley G.P."/>
            <person name="Fernandez-Pozo N."/>
            <person name="Barry K."/>
            <person name="Chen C."/>
            <person name="Wang M."/>
            <person name="Lipzen A."/>
            <person name="Daum C."/>
            <person name="Saski C.A."/>
            <person name="Payton A.C."/>
            <person name="Mcbreen J.C."/>
            <person name="Conrad R.E."/>
            <person name="Kollar L.M."/>
            <person name="Olsson S."/>
            <person name="Huttunen S."/>
            <person name="Landis J.B."/>
            <person name="Wickett N.J."/>
            <person name="Johnson M.G."/>
            <person name="Rensing S.A."/>
            <person name="Grimwood J."/>
            <person name="Schmutz J."/>
            <person name="Mcdaniel S.F."/>
        </authorList>
    </citation>
    <scope>NUCLEOTIDE SEQUENCE</scope>
    <source>
        <strain evidence="2">R40</strain>
    </source>
</reference>
<accession>A0A8T0H4U0</accession>
<keyword evidence="1" id="KW-1133">Transmembrane helix</keyword>